<sequence>MKFLEKLFTGIVNFFAVVAGLLLVAIMMATVFKVGLRAIAGRGIIGIDQLSGMAMIYMTFLGAVWVLRHNGHVTVDLLLGAVRNPTKRGLIVLNSLVGAGVCFALCYYGFSALHTTYMRGTMVVQELEIPRAIGLIPIPIGAGLLGIEFLRRAVVAARGGFDGDQELRAEA</sequence>
<feature type="transmembrane region" description="Helical" evidence="9">
    <location>
        <begin position="44"/>
        <end position="67"/>
    </location>
</feature>
<organism evidence="11 12">
    <name type="scientific">Pararhodobacter oceanensis</name>
    <dbReference type="NCBI Taxonomy" id="2172121"/>
    <lineage>
        <taxon>Bacteria</taxon>
        <taxon>Pseudomonadati</taxon>
        <taxon>Pseudomonadota</taxon>
        <taxon>Alphaproteobacteria</taxon>
        <taxon>Rhodobacterales</taxon>
        <taxon>Paracoccaceae</taxon>
        <taxon>Pararhodobacter</taxon>
    </lineage>
</organism>
<dbReference type="PANTHER" id="PTHR35011">
    <property type="entry name" value="2,3-DIKETO-L-GULONATE TRAP TRANSPORTER SMALL PERMEASE PROTEIN YIAM"/>
    <property type="match status" value="1"/>
</dbReference>
<dbReference type="GO" id="GO:0015740">
    <property type="term" value="P:C4-dicarboxylate transport"/>
    <property type="evidence" value="ECO:0007669"/>
    <property type="project" value="TreeGrafter"/>
</dbReference>
<evidence type="ECO:0000313" key="12">
    <source>
        <dbReference type="Proteomes" id="UP000245911"/>
    </source>
</evidence>
<feature type="transmembrane region" description="Helical" evidence="9">
    <location>
        <begin position="88"/>
        <end position="110"/>
    </location>
</feature>
<gene>
    <name evidence="11" type="ORF">DDE20_11805</name>
</gene>
<comment type="subunit">
    <text evidence="9">The complex comprises the extracytoplasmic solute receptor protein and the two transmembrane proteins.</text>
</comment>
<dbReference type="OrthoDB" id="8030921at2"/>
<comment type="function">
    <text evidence="9">Part of the tripartite ATP-independent periplasmic (TRAP) transport system.</text>
</comment>
<keyword evidence="5 9" id="KW-0812">Transmembrane</keyword>
<accession>A0A2T8HTS7</accession>
<dbReference type="GO" id="GO:0022857">
    <property type="term" value="F:transmembrane transporter activity"/>
    <property type="evidence" value="ECO:0007669"/>
    <property type="project" value="UniProtKB-UniRule"/>
</dbReference>
<evidence type="ECO:0000256" key="8">
    <source>
        <dbReference type="ARBA" id="ARBA00038436"/>
    </source>
</evidence>
<evidence type="ECO:0000256" key="7">
    <source>
        <dbReference type="ARBA" id="ARBA00023136"/>
    </source>
</evidence>
<dbReference type="GO" id="GO:0005886">
    <property type="term" value="C:plasma membrane"/>
    <property type="evidence" value="ECO:0007669"/>
    <property type="project" value="UniProtKB-SubCell"/>
</dbReference>
<dbReference type="AlphaFoldDB" id="A0A2T8HTS7"/>
<dbReference type="EMBL" id="QDKM01000004">
    <property type="protein sequence ID" value="PVH28844.1"/>
    <property type="molecule type" value="Genomic_DNA"/>
</dbReference>
<dbReference type="RefSeq" id="WP_116558689.1">
    <property type="nucleotide sequence ID" value="NZ_QDKM01000004.1"/>
</dbReference>
<feature type="transmembrane region" description="Helical" evidence="9">
    <location>
        <begin position="130"/>
        <end position="150"/>
    </location>
</feature>
<dbReference type="InterPro" id="IPR007387">
    <property type="entry name" value="TRAP_DctQ"/>
</dbReference>
<comment type="subcellular location">
    <subcellularLocation>
        <location evidence="1 9">Cell inner membrane</location>
        <topology evidence="1 9">Multi-pass membrane protein</topology>
    </subcellularLocation>
</comment>
<keyword evidence="12" id="KW-1185">Reference proteome</keyword>
<feature type="domain" description="Tripartite ATP-independent periplasmic transporters DctQ component" evidence="10">
    <location>
        <begin position="26"/>
        <end position="158"/>
    </location>
</feature>
<evidence type="ECO:0000256" key="5">
    <source>
        <dbReference type="ARBA" id="ARBA00022692"/>
    </source>
</evidence>
<dbReference type="Pfam" id="PF04290">
    <property type="entry name" value="DctQ"/>
    <property type="match status" value="1"/>
</dbReference>
<dbReference type="Proteomes" id="UP000245911">
    <property type="component" value="Unassembled WGS sequence"/>
</dbReference>
<keyword evidence="6 9" id="KW-1133">Transmembrane helix</keyword>
<keyword evidence="4 9" id="KW-0997">Cell inner membrane</keyword>
<evidence type="ECO:0000256" key="1">
    <source>
        <dbReference type="ARBA" id="ARBA00004429"/>
    </source>
</evidence>
<comment type="similarity">
    <text evidence="8 9">Belongs to the TRAP transporter small permease family.</text>
</comment>
<evidence type="ECO:0000256" key="4">
    <source>
        <dbReference type="ARBA" id="ARBA00022519"/>
    </source>
</evidence>
<keyword evidence="7 9" id="KW-0472">Membrane</keyword>
<protein>
    <recommendedName>
        <fullName evidence="9">TRAP transporter small permease protein</fullName>
    </recommendedName>
</protein>
<evidence type="ECO:0000256" key="9">
    <source>
        <dbReference type="RuleBase" id="RU369079"/>
    </source>
</evidence>
<dbReference type="PANTHER" id="PTHR35011:SF2">
    <property type="entry name" value="2,3-DIKETO-L-GULONATE TRAP TRANSPORTER SMALL PERMEASE PROTEIN YIAM"/>
    <property type="match status" value="1"/>
</dbReference>
<evidence type="ECO:0000313" key="11">
    <source>
        <dbReference type="EMBL" id="PVH28844.1"/>
    </source>
</evidence>
<reference evidence="11 12" key="1">
    <citation type="submission" date="2018-04" db="EMBL/GenBank/DDBJ databases">
        <title>Pararhodobacter oceanense sp. nov., isolated from marine intertidal sediment.</title>
        <authorList>
            <person name="Wang X.-L."/>
            <person name="Du Z.-J."/>
        </authorList>
    </citation>
    <scope>NUCLEOTIDE SEQUENCE [LARGE SCALE GENOMIC DNA]</scope>
    <source>
        <strain evidence="11 12">AM505</strain>
    </source>
</reference>
<dbReference type="InterPro" id="IPR055348">
    <property type="entry name" value="DctQ"/>
</dbReference>
<evidence type="ECO:0000256" key="3">
    <source>
        <dbReference type="ARBA" id="ARBA00022475"/>
    </source>
</evidence>
<proteinExistence type="inferred from homology"/>
<evidence type="ECO:0000259" key="10">
    <source>
        <dbReference type="Pfam" id="PF04290"/>
    </source>
</evidence>
<comment type="caution">
    <text evidence="11">The sequence shown here is derived from an EMBL/GenBank/DDBJ whole genome shotgun (WGS) entry which is preliminary data.</text>
</comment>
<evidence type="ECO:0000256" key="2">
    <source>
        <dbReference type="ARBA" id="ARBA00022448"/>
    </source>
</evidence>
<keyword evidence="3" id="KW-1003">Cell membrane</keyword>
<name>A0A2T8HTS7_9RHOB</name>
<feature type="transmembrane region" description="Helical" evidence="9">
    <location>
        <begin position="7"/>
        <end position="32"/>
    </location>
</feature>
<keyword evidence="2 9" id="KW-0813">Transport</keyword>
<evidence type="ECO:0000256" key="6">
    <source>
        <dbReference type="ARBA" id="ARBA00022989"/>
    </source>
</evidence>